<feature type="signal peptide" evidence="2">
    <location>
        <begin position="1"/>
        <end position="17"/>
    </location>
</feature>
<feature type="chain" id="PRO_5045274131" evidence="2">
    <location>
        <begin position="18"/>
        <end position="794"/>
    </location>
</feature>
<keyword evidence="4" id="KW-1185">Reference proteome</keyword>
<gene>
    <name evidence="3" type="ORF">SCF082_LOCUS49501</name>
</gene>
<name>A0ABP0S1Q7_9DINO</name>
<feature type="non-terminal residue" evidence="3">
    <location>
        <position position="1"/>
    </location>
</feature>
<feature type="compositionally biased region" description="Basic and acidic residues" evidence="1">
    <location>
        <begin position="348"/>
        <end position="376"/>
    </location>
</feature>
<evidence type="ECO:0000256" key="2">
    <source>
        <dbReference type="SAM" id="SignalP"/>
    </source>
</evidence>
<feature type="compositionally biased region" description="Basic and acidic residues" evidence="1">
    <location>
        <begin position="383"/>
        <end position="430"/>
    </location>
</feature>
<feature type="compositionally biased region" description="Basic and acidic residues" evidence="1">
    <location>
        <begin position="244"/>
        <end position="269"/>
    </location>
</feature>
<keyword evidence="2" id="KW-0732">Signal</keyword>
<comment type="caution">
    <text evidence="3">The sequence shown here is derived from an EMBL/GenBank/DDBJ whole genome shotgun (WGS) entry which is preliminary data.</text>
</comment>
<organism evidence="3 4">
    <name type="scientific">Durusdinium trenchii</name>
    <dbReference type="NCBI Taxonomy" id="1381693"/>
    <lineage>
        <taxon>Eukaryota</taxon>
        <taxon>Sar</taxon>
        <taxon>Alveolata</taxon>
        <taxon>Dinophyceae</taxon>
        <taxon>Suessiales</taxon>
        <taxon>Symbiodiniaceae</taxon>
        <taxon>Durusdinium</taxon>
    </lineage>
</organism>
<dbReference type="EMBL" id="CAXAMM010042686">
    <property type="protein sequence ID" value="CAK9106273.1"/>
    <property type="molecule type" value="Genomic_DNA"/>
</dbReference>
<feature type="region of interest" description="Disordered" evidence="1">
    <location>
        <begin position="236"/>
        <end position="536"/>
    </location>
</feature>
<protein>
    <submittedName>
        <fullName evidence="3">Hydrocephalus-inducing protein (Protein Hy-3)</fullName>
    </submittedName>
</protein>
<dbReference type="Proteomes" id="UP001642464">
    <property type="component" value="Unassembled WGS sequence"/>
</dbReference>
<feature type="compositionally biased region" description="Basic and acidic residues" evidence="1">
    <location>
        <begin position="437"/>
        <end position="467"/>
    </location>
</feature>
<evidence type="ECO:0000256" key="1">
    <source>
        <dbReference type="SAM" id="MobiDB-lite"/>
    </source>
</evidence>
<accession>A0ABP0S1Q7</accession>
<feature type="compositionally biased region" description="Acidic residues" evidence="1">
    <location>
        <begin position="485"/>
        <end position="531"/>
    </location>
</feature>
<evidence type="ECO:0000313" key="3">
    <source>
        <dbReference type="EMBL" id="CAK9106273.1"/>
    </source>
</evidence>
<evidence type="ECO:0000313" key="4">
    <source>
        <dbReference type="Proteomes" id="UP001642464"/>
    </source>
</evidence>
<proteinExistence type="predicted"/>
<reference evidence="3 4" key="1">
    <citation type="submission" date="2024-02" db="EMBL/GenBank/DDBJ databases">
        <authorList>
            <person name="Chen Y."/>
            <person name="Shah S."/>
            <person name="Dougan E. K."/>
            <person name="Thang M."/>
            <person name="Chan C."/>
        </authorList>
    </citation>
    <scope>NUCLEOTIDE SEQUENCE [LARGE SCALE GENOMIC DNA]</scope>
</reference>
<sequence length="794" mass="89442">VLAVLVGLVFSLPGLQWKTVDHAEFFSGKMQVTLQDMKEGMEYSRDVLVMFMDILSPEGYVHALFQVLQIKPGGRNRMASRVVLLILLCAARGINWALEQPQGSVLEAHPSMQYLFRVVRTFRKSVRMGDFGALPMVFKYIDGKGVSRVAGASGLKLSQAYTPQFGRALARLRRRREAPVRKQAQQILQESAALADDADHPKLTHHMKKWLSIRSPPVDPTPIDADVKAAMVKNRKNDANAAGKDGKKRTSDTSCEKGAKTVKTRDHQSEKKKKRKHEEAEEKKAKKHKKEGKNGGETKKEVSEKEKRKEKKAKEAELQAAKEKEEEEKKAKEAEELQAAKEKKKKAKEAELQAAKEKEEEEKKKAKEAEELQAAKEKKKKAKEAEELQAAKEKEEKKKKAKEAEELQAAREKEEEEKKAKEAEELQAAKEKKKKAKEAQAAKEKEKKAKEAEEPKEAQKTKKKEDLDLGAMTPKELDDFLLSLEDGDEEEWEEGEGGEEEEDEEEEGSGEQEEEEAEEAQEEDEEDEGSDGESCVTMPKEWAVFTRECGNKKKFPISLSEHLQRDKLDLFQVWLDNNHNLKEVALQMERRVAHVNRVRAGRTGKKKRELLALYPAEKVDKLCALLASKQMYMWDPDFPNDEEETSTSTSLEIYYYAGDGARITQDDVTSTAMTLQAQTQPDAKTLSDLTAEGAPLAAGALPDLQTVGADGSKGVWTAMGSTVSKARIKKREDTEQAVEVKPKTSQEILSCLCIFNMVAFKVSCFPLYTGYHMGKFFGVCKTQESKRHYEGTSR</sequence>
<feature type="compositionally biased region" description="Basic and acidic residues" evidence="1">
    <location>
        <begin position="292"/>
        <end position="341"/>
    </location>
</feature>